<feature type="compositionally biased region" description="Basic and acidic residues" evidence="2">
    <location>
        <begin position="353"/>
        <end position="376"/>
    </location>
</feature>
<keyword evidence="1" id="KW-0175">Coiled coil</keyword>
<dbReference type="VEuPathDB" id="FungiDB:A1O7_07234"/>
<feature type="compositionally biased region" description="Polar residues" evidence="2">
    <location>
        <begin position="251"/>
        <end position="263"/>
    </location>
</feature>
<accession>W9VW35</accession>
<organism evidence="3 4">
    <name type="scientific">Cladophialophora yegresii CBS 114405</name>
    <dbReference type="NCBI Taxonomy" id="1182544"/>
    <lineage>
        <taxon>Eukaryota</taxon>
        <taxon>Fungi</taxon>
        <taxon>Dikarya</taxon>
        <taxon>Ascomycota</taxon>
        <taxon>Pezizomycotina</taxon>
        <taxon>Eurotiomycetes</taxon>
        <taxon>Chaetothyriomycetidae</taxon>
        <taxon>Chaetothyriales</taxon>
        <taxon>Herpotrichiellaceae</taxon>
        <taxon>Cladophialophora</taxon>
    </lineage>
</organism>
<evidence type="ECO:0000256" key="2">
    <source>
        <dbReference type="SAM" id="MobiDB-lite"/>
    </source>
</evidence>
<reference evidence="3 4" key="1">
    <citation type="submission" date="2013-03" db="EMBL/GenBank/DDBJ databases">
        <title>The Genome Sequence of Cladophialophora yegresii CBS 114405.</title>
        <authorList>
            <consortium name="The Broad Institute Genomics Platform"/>
            <person name="Cuomo C."/>
            <person name="de Hoog S."/>
            <person name="Gorbushina A."/>
            <person name="Walker B."/>
            <person name="Young S.K."/>
            <person name="Zeng Q."/>
            <person name="Gargeya S."/>
            <person name="Fitzgerald M."/>
            <person name="Haas B."/>
            <person name="Abouelleil A."/>
            <person name="Allen A.W."/>
            <person name="Alvarado L."/>
            <person name="Arachchi H.M."/>
            <person name="Berlin A.M."/>
            <person name="Chapman S.B."/>
            <person name="Gainer-Dewar J."/>
            <person name="Goldberg J."/>
            <person name="Griggs A."/>
            <person name="Gujja S."/>
            <person name="Hansen M."/>
            <person name="Howarth C."/>
            <person name="Imamovic A."/>
            <person name="Ireland A."/>
            <person name="Larimer J."/>
            <person name="McCowan C."/>
            <person name="Murphy C."/>
            <person name="Pearson M."/>
            <person name="Poon T.W."/>
            <person name="Priest M."/>
            <person name="Roberts A."/>
            <person name="Saif S."/>
            <person name="Shea T."/>
            <person name="Sisk P."/>
            <person name="Sykes S."/>
            <person name="Wortman J."/>
            <person name="Nusbaum C."/>
            <person name="Birren B."/>
        </authorList>
    </citation>
    <scope>NUCLEOTIDE SEQUENCE [LARGE SCALE GENOMIC DNA]</scope>
    <source>
        <strain evidence="3 4">CBS 114405</strain>
    </source>
</reference>
<dbReference type="GeneID" id="19181809"/>
<evidence type="ECO:0000256" key="1">
    <source>
        <dbReference type="SAM" id="Coils"/>
    </source>
</evidence>
<dbReference type="AlphaFoldDB" id="W9VW35"/>
<gene>
    <name evidence="3" type="ORF">A1O7_07234</name>
</gene>
<evidence type="ECO:0000313" key="4">
    <source>
        <dbReference type="Proteomes" id="UP000019473"/>
    </source>
</evidence>
<feature type="region of interest" description="Disordered" evidence="2">
    <location>
        <begin position="1"/>
        <end position="23"/>
    </location>
</feature>
<dbReference type="HOGENOM" id="CLU_760758_0_0_1"/>
<protein>
    <submittedName>
        <fullName evidence="3">Uncharacterized protein</fullName>
    </submittedName>
</protein>
<evidence type="ECO:0000313" key="3">
    <source>
        <dbReference type="EMBL" id="EXJ56890.1"/>
    </source>
</evidence>
<feature type="compositionally biased region" description="Basic and acidic residues" evidence="2">
    <location>
        <begin position="213"/>
        <end position="227"/>
    </location>
</feature>
<feature type="coiled-coil region" evidence="1">
    <location>
        <begin position="282"/>
        <end position="337"/>
    </location>
</feature>
<feature type="region of interest" description="Disordered" evidence="2">
    <location>
        <begin position="129"/>
        <end position="169"/>
    </location>
</feature>
<dbReference type="OrthoDB" id="4160677at2759"/>
<dbReference type="EMBL" id="AMGW01000005">
    <property type="protein sequence ID" value="EXJ56890.1"/>
    <property type="molecule type" value="Genomic_DNA"/>
</dbReference>
<sequence>MSPAQSHQPSEVMISHQHPDASPPSNHTTIIAWYLSLHTCLLIALVAIKLGSLWWSVSDGVKGPSHTNKASPDKPSGALNAVQPSSRAPKVLLAWEASDPVLCKGVVQGRGPCHRGHLRLELDFDEVQTCESTRTRTRSESETTPQPRQGPEPSSEPTSVHQSRKSDVRSLHFGVAPRLVPVQELDGDNVLMPCSKEISKRNARLRGGTGSRRTPDTKANSKTDAGVDRGMGTESYPPTAETDPETDTARNNDSSPSANTNIHMIQHDNHDNDNHTHHMTAYLRLEDHIEEVLRDFDELERHRTGSLLRDALTHNECARLIALYRHLERRLEEHMRALGVEVEVDPSEMQLDGNEHRDQAPRENEDDVLRRTWESL</sequence>
<proteinExistence type="predicted"/>
<feature type="region of interest" description="Disordered" evidence="2">
    <location>
        <begin position="345"/>
        <end position="376"/>
    </location>
</feature>
<comment type="caution">
    <text evidence="3">The sequence shown here is derived from an EMBL/GenBank/DDBJ whole genome shotgun (WGS) entry which is preliminary data.</text>
</comment>
<feature type="region of interest" description="Disordered" evidence="2">
    <location>
        <begin position="201"/>
        <end position="271"/>
    </location>
</feature>
<dbReference type="RefSeq" id="XP_007759424.1">
    <property type="nucleotide sequence ID" value="XM_007761234.1"/>
</dbReference>
<name>W9VW35_9EURO</name>
<keyword evidence="4" id="KW-1185">Reference proteome</keyword>
<feature type="region of interest" description="Disordered" evidence="2">
    <location>
        <begin position="61"/>
        <end position="82"/>
    </location>
</feature>
<dbReference type="Proteomes" id="UP000019473">
    <property type="component" value="Unassembled WGS sequence"/>
</dbReference>